<proteinExistence type="predicted"/>
<name>A0A1I4HAF0_9BACI</name>
<dbReference type="Pfam" id="PF13673">
    <property type="entry name" value="Acetyltransf_10"/>
    <property type="match status" value="1"/>
</dbReference>
<protein>
    <submittedName>
        <fullName evidence="4">Putative acetyltransferase</fullName>
    </submittedName>
</protein>
<keyword evidence="2" id="KW-0012">Acyltransferase</keyword>
<reference evidence="5" key="1">
    <citation type="submission" date="2016-10" db="EMBL/GenBank/DDBJ databases">
        <authorList>
            <person name="Varghese N."/>
            <person name="Submissions S."/>
        </authorList>
    </citation>
    <scope>NUCLEOTIDE SEQUENCE [LARGE SCALE GENOMIC DNA]</scope>
    <source>
        <strain evidence="5">CGMCC 1.4250</strain>
    </source>
</reference>
<dbReference type="Proteomes" id="UP000198565">
    <property type="component" value="Unassembled WGS sequence"/>
</dbReference>
<dbReference type="PANTHER" id="PTHR43800:SF1">
    <property type="entry name" value="PEPTIDYL-LYSINE N-ACETYLTRANSFERASE YJAB"/>
    <property type="match status" value="1"/>
</dbReference>
<organism evidence="4 5">
    <name type="scientific">Gracilibacillus orientalis</name>
    <dbReference type="NCBI Taxonomy" id="334253"/>
    <lineage>
        <taxon>Bacteria</taxon>
        <taxon>Bacillati</taxon>
        <taxon>Bacillota</taxon>
        <taxon>Bacilli</taxon>
        <taxon>Bacillales</taxon>
        <taxon>Bacillaceae</taxon>
        <taxon>Gracilibacillus</taxon>
    </lineage>
</organism>
<evidence type="ECO:0000256" key="2">
    <source>
        <dbReference type="ARBA" id="ARBA00023315"/>
    </source>
</evidence>
<dbReference type="InterPro" id="IPR016181">
    <property type="entry name" value="Acyl_CoA_acyltransferase"/>
</dbReference>
<sequence length="142" mass="16730">MFYRKANKKDYNEILTIWEASVLATHDFLKDKDREEIKREIPSYFDYLAIQLWYEKDELLGFSGINEHHLEMLFLKPDKIGKGYGQAIISSLIKDFNIKTVDVNKDNENATKFYIKNGFHILNQSEIDSSGRPYPILHLKLK</sequence>
<dbReference type="EMBL" id="FOTR01000001">
    <property type="protein sequence ID" value="SFL38587.1"/>
    <property type="molecule type" value="Genomic_DNA"/>
</dbReference>
<dbReference type="STRING" id="334253.SAMN04487943_101288"/>
<evidence type="ECO:0000259" key="3">
    <source>
        <dbReference type="PROSITE" id="PS51186"/>
    </source>
</evidence>
<keyword evidence="5" id="KW-1185">Reference proteome</keyword>
<dbReference type="PROSITE" id="PS51186">
    <property type="entry name" value="GNAT"/>
    <property type="match status" value="1"/>
</dbReference>
<evidence type="ECO:0000256" key="1">
    <source>
        <dbReference type="ARBA" id="ARBA00022679"/>
    </source>
</evidence>
<evidence type="ECO:0000313" key="5">
    <source>
        <dbReference type="Proteomes" id="UP000198565"/>
    </source>
</evidence>
<keyword evidence="1 4" id="KW-0808">Transferase</keyword>
<evidence type="ECO:0000313" key="4">
    <source>
        <dbReference type="EMBL" id="SFL38587.1"/>
    </source>
</evidence>
<feature type="domain" description="N-acetyltransferase" evidence="3">
    <location>
        <begin position="1"/>
        <end position="142"/>
    </location>
</feature>
<dbReference type="GO" id="GO:0016747">
    <property type="term" value="F:acyltransferase activity, transferring groups other than amino-acyl groups"/>
    <property type="evidence" value="ECO:0007669"/>
    <property type="project" value="InterPro"/>
</dbReference>
<dbReference type="Gene3D" id="3.40.630.30">
    <property type="match status" value="1"/>
</dbReference>
<dbReference type="AlphaFoldDB" id="A0A1I4HAF0"/>
<dbReference type="PANTHER" id="PTHR43800">
    <property type="entry name" value="PEPTIDYL-LYSINE N-ACETYLTRANSFERASE YJAB"/>
    <property type="match status" value="1"/>
</dbReference>
<dbReference type="InterPro" id="IPR000182">
    <property type="entry name" value="GNAT_dom"/>
</dbReference>
<gene>
    <name evidence="4" type="ORF">SAMN04487943_101288</name>
</gene>
<dbReference type="SUPFAM" id="SSF55729">
    <property type="entry name" value="Acyl-CoA N-acyltransferases (Nat)"/>
    <property type="match status" value="1"/>
</dbReference>
<accession>A0A1I4HAF0</accession>
<dbReference type="OrthoDB" id="9789605at2"/>
<dbReference type="RefSeq" id="WP_091480079.1">
    <property type="nucleotide sequence ID" value="NZ_FOTR01000001.1"/>
</dbReference>